<dbReference type="AlphaFoldDB" id="A0A1W1XPG1"/>
<gene>
    <name evidence="1" type="ORF">SAMN02745857_02265</name>
</gene>
<proteinExistence type="predicted"/>
<sequence length="234" mass="26213">MGNLSGNAYALTVLSPIKPGIIADEQIAYADKVRSILQGWNGLPNSPMTAVPQTYLCRYFVLDNVYTESQPGGSAPDTLNDWLPVVPDWLRRAAMPAHDQLKSRYLVFSANVYVGPSGDIAPYLRGMWQAIRKEVESIWQYCYGFDEVKDADGFAAYIQRCALPASLFFVGSNDEPLPEQLKALYIKQQFARFAVDNQGLPTATLRQNFQAFMKQIAPHELATPTWEPGKYRLP</sequence>
<evidence type="ECO:0000313" key="2">
    <source>
        <dbReference type="Proteomes" id="UP000192761"/>
    </source>
</evidence>
<dbReference type="Proteomes" id="UP000192761">
    <property type="component" value="Unassembled WGS sequence"/>
</dbReference>
<dbReference type="STRING" id="1121001.SAMN02745857_02265"/>
<dbReference type="OrthoDB" id="5892745at2"/>
<dbReference type="RefSeq" id="WP_084090918.1">
    <property type="nucleotide sequence ID" value="NZ_FWXD01000012.1"/>
</dbReference>
<name>A0A1W1XPG1_9NEIS</name>
<protein>
    <submittedName>
        <fullName evidence="1">Uncharacterized protein</fullName>
    </submittedName>
</protein>
<accession>A0A1W1XPG1</accession>
<organism evidence="1 2">
    <name type="scientific">Andreprevotia lacus DSM 23236</name>
    <dbReference type="NCBI Taxonomy" id="1121001"/>
    <lineage>
        <taxon>Bacteria</taxon>
        <taxon>Pseudomonadati</taxon>
        <taxon>Pseudomonadota</taxon>
        <taxon>Betaproteobacteria</taxon>
        <taxon>Neisseriales</taxon>
        <taxon>Chitinibacteraceae</taxon>
        <taxon>Andreprevotia</taxon>
    </lineage>
</organism>
<dbReference type="EMBL" id="FWXD01000012">
    <property type="protein sequence ID" value="SMC25745.1"/>
    <property type="molecule type" value="Genomic_DNA"/>
</dbReference>
<reference evidence="1 2" key="1">
    <citation type="submission" date="2017-04" db="EMBL/GenBank/DDBJ databases">
        <authorList>
            <person name="Afonso C.L."/>
            <person name="Miller P.J."/>
            <person name="Scott M.A."/>
            <person name="Spackman E."/>
            <person name="Goraichik I."/>
            <person name="Dimitrov K.M."/>
            <person name="Suarez D.L."/>
            <person name="Swayne D.E."/>
        </authorList>
    </citation>
    <scope>NUCLEOTIDE SEQUENCE [LARGE SCALE GENOMIC DNA]</scope>
    <source>
        <strain evidence="1 2">DSM 23236</strain>
    </source>
</reference>
<keyword evidence="2" id="KW-1185">Reference proteome</keyword>
<evidence type="ECO:0000313" key="1">
    <source>
        <dbReference type="EMBL" id="SMC25745.1"/>
    </source>
</evidence>